<accession>A0AAP2GRF9</accession>
<keyword evidence="1" id="KW-0732">Signal</keyword>
<feature type="chain" id="PRO_5042949959" evidence="1">
    <location>
        <begin position="28"/>
        <end position="479"/>
    </location>
</feature>
<comment type="caution">
    <text evidence="2">The sequence shown here is derived from an EMBL/GenBank/DDBJ whole genome shotgun (WGS) entry which is preliminary data.</text>
</comment>
<dbReference type="Pfam" id="PF12771">
    <property type="entry name" value="SusD-like_2"/>
    <property type="match status" value="1"/>
</dbReference>
<evidence type="ECO:0000313" key="2">
    <source>
        <dbReference type="EMBL" id="MBT1710324.1"/>
    </source>
</evidence>
<proteinExistence type="predicted"/>
<keyword evidence="2" id="KW-0449">Lipoprotein</keyword>
<sequence length="479" mass="52791">MNTRYIKKIVSLVIVAALAVACGDSLEDTNINPNEASTAQPDYLLTNVIKSSVDTYWGVENNENSTLLFVQHFAKVQYTDEDRYRFTNTSFETAWKTYYSVGIQDLTEIIRVAEQSGNTNYKGVALILRSWLFANLTDLYGAVPYRQAAQIGSTLTPAYDGQDVVYPGILDDLKTAVDLLDPNGPAIAGDILYGNNITNWIKFGNALRLRYALRIVDQAEDKADEVIIDLQDEPIISSNAEHARLVYLSSPNQNPIAANFETRDDYRVSRSIVETLRTLNDPRLPVFAAPTAEVTNEVYVGLPNGLLPSDASAIGFSKTSKPGAYFLRPEAPGVVLTYAEVLFNQAEAVARGIVTGDAEALYEKAITASLQQFGITDATVIADYLAQPAVQYNATNFRESIGTQKWISLFGQGPEAFSEWRRLDYPQLTPAAAGVLNGKIPLRFIYPGSEQSLNGNSYRDAVNAQGTDALITRLWFDKE</sequence>
<organism evidence="2 3">
    <name type="scientific">Dawidia cretensis</name>
    <dbReference type="NCBI Taxonomy" id="2782350"/>
    <lineage>
        <taxon>Bacteria</taxon>
        <taxon>Pseudomonadati</taxon>
        <taxon>Bacteroidota</taxon>
        <taxon>Cytophagia</taxon>
        <taxon>Cytophagales</taxon>
        <taxon>Chryseotaleaceae</taxon>
        <taxon>Dawidia</taxon>
    </lineage>
</organism>
<dbReference type="InterPro" id="IPR011990">
    <property type="entry name" value="TPR-like_helical_dom_sf"/>
</dbReference>
<dbReference type="Gene3D" id="1.25.40.390">
    <property type="match status" value="1"/>
</dbReference>
<reference evidence="2 3" key="1">
    <citation type="submission" date="2021-05" db="EMBL/GenBank/DDBJ databases">
        <title>A Polyphasic approach of four new species of the genus Ohtaekwangia: Ohtaekwangia histidinii sp. nov., Ohtaekwangia cretensis sp. nov., Ohtaekwangia indiensis sp. nov., Ohtaekwangia reichenbachii sp. nov. from diverse environment.</title>
        <authorList>
            <person name="Octaviana S."/>
        </authorList>
    </citation>
    <scope>NUCLEOTIDE SEQUENCE [LARGE SCALE GENOMIC DNA]</scope>
    <source>
        <strain evidence="2 3">PWU5</strain>
    </source>
</reference>
<feature type="signal peptide" evidence="1">
    <location>
        <begin position="1"/>
        <end position="27"/>
    </location>
</feature>
<dbReference type="AlphaFoldDB" id="A0AAP2GRF9"/>
<evidence type="ECO:0000313" key="3">
    <source>
        <dbReference type="Proteomes" id="UP001319080"/>
    </source>
</evidence>
<evidence type="ECO:0000256" key="1">
    <source>
        <dbReference type="SAM" id="SignalP"/>
    </source>
</evidence>
<dbReference type="InterPro" id="IPR041662">
    <property type="entry name" value="SusD-like_2"/>
</dbReference>
<gene>
    <name evidence="2" type="ORF">KK062_18905</name>
</gene>
<dbReference type="PROSITE" id="PS51257">
    <property type="entry name" value="PROKAR_LIPOPROTEIN"/>
    <property type="match status" value="1"/>
</dbReference>
<dbReference type="EMBL" id="JAHESE010000021">
    <property type="protein sequence ID" value="MBT1710324.1"/>
    <property type="molecule type" value="Genomic_DNA"/>
</dbReference>
<protein>
    <submittedName>
        <fullName evidence="2">SusD/RagB family nutrient-binding outer membrane lipoprotein</fullName>
    </submittedName>
</protein>
<dbReference type="SUPFAM" id="SSF48452">
    <property type="entry name" value="TPR-like"/>
    <property type="match status" value="1"/>
</dbReference>
<name>A0AAP2GRF9_9BACT</name>
<dbReference type="Proteomes" id="UP001319080">
    <property type="component" value="Unassembled WGS sequence"/>
</dbReference>
<keyword evidence="3" id="KW-1185">Reference proteome</keyword>
<dbReference type="RefSeq" id="WP_254085900.1">
    <property type="nucleotide sequence ID" value="NZ_JAHESE010000021.1"/>
</dbReference>